<sequence length="578" mass="65717">MGPINAIIIGAGPSGISMGHKLKHELGFNDFMIFDKLDGPGGTWRTNTYPGCGCDVHSHLYSFSFNLNPNWSKQLAEQPEILQYMEDTVDKFCLRPHIHGSVECLGAKWIGKEGHWAVHFKDWQTGITFTRTATLLISAVGGISIPRDVHFDGMESFRGPMFHTARWNHNVDYKDKRVAVIGSGCSSVQVIPSLAKEAKSVKQYARSPQWYGDRPNRPFTAVEKFLFRWLPFYMLMHRWNIFWSIDKESYTYRGTDAGVKQRLKEEEKGRQYIRSKAPKEYHEILTPDFEMGCKRKIADPGYLESLNWPNVELIPEGLQKITPDGIISSSGREDEYDIIVLGTGFKVSQFMTPMEVIGANGQTLEQQWKEHRGAQAYLGTFVHNFPNMAILFGPNTFPANNSALYACEVQVDYAARALIKPLMDQRADAIEVKEAVENRTTNDIQLRLKDSVFAGRCSNWYIGEYGRNAASWPGLAIEYWLATLIPDQDAFIQKGGIYASFLVDYIVMFGKTHFGIDVELREQRNSWLIQKAWQKASSYVSYRLLSRLRKDPGLPGSFNSKQHIKSSACVRESLSEIR</sequence>
<organism evidence="2 3">
    <name type="scientific">Hortaea werneckii</name>
    <name type="common">Black yeast</name>
    <name type="synonym">Cladosporium werneckii</name>
    <dbReference type="NCBI Taxonomy" id="91943"/>
    <lineage>
        <taxon>Eukaryota</taxon>
        <taxon>Fungi</taxon>
        <taxon>Dikarya</taxon>
        <taxon>Ascomycota</taxon>
        <taxon>Pezizomycotina</taxon>
        <taxon>Dothideomycetes</taxon>
        <taxon>Dothideomycetidae</taxon>
        <taxon>Mycosphaerellales</taxon>
        <taxon>Teratosphaeriaceae</taxon>
        <taxon>Hortaea</taxon>
    </lineage>
</organism>
<dbReference type="Gene3D" id="3.50.50.60">
    <property type="entry name" value="FAD/NAD(P)-binding domain"/>
    <property type="match status" value="3"/>
</dbReference>
<evidence type="ECO:0008006" key="4">
    <source>
        <dbReference type="Google" id="ProtNLM"/>
    </source>
</evidence>
<dbReference type="Pfam" id="PF13738">
    <property type="entry name" value="Pyr_redox_3"/>
    <property type="match status" value="1"/>
</dbReference>
<dbReference type="Proteomes" id="UP000276864">
    <property type="component" value="Unassembled WGS sequence"/>
</dbReference>
<dbReference type="InterPro" id="IPR051209">
    <property type="entry name" value="FAD-bind_Monooxygenase_sf"/>
</dbReference>
<name>A0A3M7AC93_HORWE</name>
<dbReference type="EMBL" id="QWIM01001497">
    <property type="protein sequence ID" value="RMY25092.1"/>
    <property type="molecule type" value="Genomic_DNA"/>
</dbReference>
<comment type="caution">
    <text evidence="2">The sequence shown here is derived from an EMBL/GenBank/DDBJ whole genome shotgun (WGS) entry which is preliminary data.</text>
</comment>
<protein>
    <recommendedName>
        <fullName evidence="4">Monooxygenase</fullName>
    </recommendedName>
</protein>
<dbReference type="PANTHER" id="PTHR42877">
    <property type="entry name" value="L-ORNITHINE N(5)-MONOOXYGENASE-RELATED"/>
    <property type="match status" value="1"/>
</dbReference>
<evidence type="ECO:0000313" key="2">
    <source>
        <dbReference type="EMBL" id="RMY25092.1"/>
    </source>
</evidence>
<evidence type="ECO:0000313" key="3">
    <source>
        <dbReference type="Proteomes" id="UP000276864"/>
    </source>
</evidence>
<dbReference type="SUPFAM" id="SSF51905">
    <property type="entry name" value="FAD/NAD(P)-binding domain"/>
    <property type="match status" value="2"/>
</dbReference>
<proteinExistence type="inferred from homology"/>
<dbReference type="InterPro" id="IPR036188">
    <property type="entry name" value="FAD/NAD-bd_sf"/>
</dbReference>
<dbReference type="AlphaFoldDB" id="A0A3M7AC93"/>
<evidence type="ECO:0000256" key="1">
    <source>
        <dbReference type="ARBA" id="ARBA00010139"/>
    </source>
</evidence>
<reference evidence="2 3" key="1">
    <citation type="journal article" date="2018" name="BMC Genomics">
        <title>Genomic evidence for intraspecific hybridization in a clonal and extremely halotolerant yeast.</title>
        <authorList>
            <person name="Gostincar C."/>
            <person name="Stajich J.E."/>
            <person name="Zupancic J."/>
            <person name="Zalar P."/>
            <person name="Gunde-Cimerman N."/>
        </authorList>
    </citation>
    <scope>NUCLEOTIDE SEQUENCE [LARGE SCALE GENOMIC DNA]</scope>
    <source>
        <strain evidence="2 3">EXF-6651</strain>
    </source>
</reference>
<comment type="similarity">
    <text evidence="1">Belongs to the FAD-binding monooxygenase family.</text>
</comment>
<gene>
    <name evidence="2" type="ORF">D0866_11212</name>
</gene>
<dbReference type="PANTHER" id="PTHR42877:SF5">
    <property type="entry name" value="L-ORNITHINE N(5)-MONOOXYGENASE-RELATED"/>
    <property type="match status" value="1"/>
</dbReference>
<accession>A0A3M7AC93</accession>